<proteinExistence type="evidence at transcript level"/>
<accession>D5J9N9</accession>
<evidence type="ECO:0000256" key="1">
    <source>
        <dbReference type="ARBA" id="ARBA00004613"/>
    </source>
</evidence>
<dbReference type="InterPro" id="IPR045860">
    <property type="entry name" value="Snake_toxin-like_sf"/>
</dbReference>
<reference evidence="6" key="1">
    <citation type="journal article" date="2010" name="BMC Mol. Biol.">
        <title>Transcriptomic analysis of the venom gland of the red-headed krait (Bungarus flaviceps) using expressed sequence tags.</title>
        <authorList>
            <person name="Siang A.S."/>
            <person name="Doley R."/>
            <person name="Vonk F.J."/>
            <person name="Kini R.M."/>
        </authorList>
    </citation>
    <scope>NUCLEOTIDE SEQUENCE</scope>
</reference>
<comment type="subcellular location">
    <subcellularLocation>
        <location evidence="1">Secreted</location>
    </subcellularLocation>
</comment>
<evidence type="ECO:0000313" key="6">
    <source>
        <dbReference type="EMBL" id="ADF50010.1"/>
    </source>
</evidence>
<evidence type="ECO:0000256" key="4">
    <source>
        <dbReference type="ARBA" id="ARBA00023157"/>
    </source>
</evidence>
<feature type="chain" id="PRO_5003073695" evidence="5">
    <location>
        <begin position="22"/>
        <end position="86"/>
    </location>
</feature>
<dbReference type="InterPro" id="IPR003571">
    <property type="entry name" value="Snake_3FTx"/>
</dbReference>
<keyword evidence="2" id="KW-0964">Secreted</keyword>
<feature type="signal peptide" evidence="5">
    <location>
        <begin position="1"/>
        <end position="21"/>
    </location>
</feature>
<evidence type="ECO:0000256" key="2">
    <source>
        <dbReference type="ARBA" id="ARBA00022525"/>
    </source>
</evidence>
<dbReference type="GO" id="GO:0090729">
    <property type="term" value="F:toxin activity"/>
    <property type="evidence" value="ECO:0007669"/>
    <property type="project" value="UniProtKB-KW"/>
</dbReference>
<organism evidence="6">
    <name type="scientific">Bungarus flaviceps</name>
    <dbReference type="NCBI Taxonomy" id="8614"/>
    <lineage>
        <taxon>Eukaryota</taxon>
        <taxon>Metazoa</taxon>
        <taxon>Chordata</taxon>
        <taxon>Craniata</taxon>
        <taxon>Vertebrata</taxon>
        <taxon>Euteleostomi</taxon>
        <taxon>Lepidosauria</taxon>
        <taxon>Squamata</taxon>
        <taxon>Bifurcata</taxon>
        <taxon>Unidentata</taxon>
        <taxon>Episquamata</taxon>
        <taxon>Toxicofera</taxon>
        <taxon>Serpentes</taxon>
        <taxon>Colubroidea</taxon>
        <taxon>Elapidae</taxon>
        <taxon>Bungarinae</taxon>
        <taxon>Bungarus</taxon>
    </lineage>
</organism>
<dbReference type="InterPro" id="IPR018354">
    <property type="entry name" value="Snake_toxin_con_site"/>
</dbReference>
<protein>
    <submittedName>
        <fullName evidence="6">Short-chain three finger toxin isoform 2</fullName>
    </submittedName>
</protein>
<dbReference type="GO" id="GO:0005576">
    <property type="term" value="C:extracellular region"/>
    <property type="evidence" value="ECO:0007669"/>
    <property type="project" value="UniProtKB-SubCell"/>
</dbReference>
<dbReference type="EMBL" id="GU190790">
    <property type="protein sequence ID" value="ADF50010.1"/>
    <property type="molecule type" value="mRNA"/>
</dbReference>
<dbReference type="SUPFAM" id="SSF57302">
    <property type="entry name" value="Snake toxin-like"/>
    <property type="match status" value="1"/>
</dbReference>
<dbReference type="Gene3D" id="2.10.60.10">
    <property type="entry name" value="CD59"/>
    <property type="match status" value="1"/>
</dbReference>
<dbReference type="AlphaFoldDB" id="D5J9N9"/>
<dbReference type="CDD" id="cd00206">
    <property type="entry name" value="TFP_snake_toxin"/>
    <property type="match status" value="1"/>
</dbReference>
<dbReference type="InterPro" id="IPR054131">
    <property type="entry name" value="Toxin_cobra-type"/>
</dbReference>
<sequence>MKSLLLTLAVMTIVCLDLGYTNVCYTHESANPKTSVLCGYGTIFCYKSSWIYRGVEKIERGCASACPDMKPNGKYIYCCTRDECND</sequence>
<dbReference type="Pfam" id="PF21947">
    <property type="entry name" value="Toxin_cobra-type"/>
    <property type="match status" value="1"/>
</dbReference>
<keyword evidence="4" id="KW-1015">Disulfide bond</keyword>
<evidence type="ECO:0000256" key="5">
    <source>
        <dbReference type="SAM" id="SignalP"/>
    </source>
</evidence>
<evidence type="ECO:0000256" key="3">
    <source>
        <dbReference type="ARBA" id="ARBA00022656"/>
    </source>
</evidence>
<name>D5J9N9_9SAUR</name>
<keyword evidence="5" id="KW-0732">Signal</keyword>
<dbReference type="PROSITE" id="PS00272">
    <property type="entry name" value="SNAKE_TOXIN"/>
    <property type="match status" value="1"/>
</dbReference>
<keyword evidence="3" id="KW-0800">Toxin</keyword>